<organism evidence="1 2">
    <name type="scientific">Paramecium bursaria Chlorella virus NY2A</name>
    <name type="common">PBCV-NY2A</name>
    <dbReference type="NCBI Taxonomy" id="46021"/>
    <lineage>
        <taxon>Viruses</taxon>
        <taxon>Varidnaviria</taxon>
        <taxon>Bamfordvirae</taxon>
        <taxon>Nucleocytoviricota</taxon>
        <taxon>Megaviricetes</taxon>
        <taxon>Algavirales</taxon>
        <taxon>Phycodnaviridae</taxon>
        <taxon>Chlorovirus</taxon>
        <taxon>Chlorovirus americanus</taxon>
    </lineage>
</organism>
<name>A7IWT7_PBCVN</name>
<accession>A7IWT7</accession>
<keyword evidence="2" id="KW-1185">Reference proteome</keyword>
<gene>
    <name evidence="1" type="primary">b412R</name>
    <name evidence="1" type="ORF">NY2A_b412R</name>
</gene>
<protein>
    <submittedName>
        <fullName evidence="1">Uncharacterized protein b412R</fullName>
    </submittedName>
</protein>
<dbReference type="EMBL" id="DQ491002">
    <property type="protein sequence ID" value="ABT14811.1"/>
    <property type="molecule type" value="Genomic_DNA"/>
</dbReference>
<evidence type="ECO:0000313" key="1">
    <source>
        <dbReference type="EMBL" id="ABT14811.1"/>
    </source>
</evidence>
<organismHost>
    <name type="scientific">Chlorella</name>
    <dbReference type="NCBI Taxonomy" id="3071"/>
</organismHost>
<proteinExistence type="predicted"/>
<dbReference type="RefSeq" id="YP_001497608.1">
    <property type="nucleotide sequence ID" value="NC_009898.1"/>
</dbReference>
<dbReference type="GeneID" id="5659465"/>
<dbReference type="Proteomes" id="UP000202419">
    <property type="component" value="Segment"/>
</dbReference>
<reference evidence="1 2" key="1">
    <citation type="journal article" date="2007" name="Virology">
        <title>Sequence and annotation of the 369-kb NY-2A and the 345-kb AR158 viruses that infect Chlorella NC64A.</title>
        <authorList>
            <person name="Fitzgerald L.A."/>
            <person name="Graves M.V."/>
            <person name="Li X."/>
            <person name="Feldblyum T."/>
            <person name="Nierman W.C."/>
            <person name="Van Etten J.L."/>
        </authorList>
    </citation>
    <scope>NUCLEOTIDE SEQUENCE [LARGE SCALE GENOMIC DNA]</scope>
    <source>
        <strain evidence="1 2">NY-2A</strain>
    </source>
</reference>
<evidence type="ECO:0000313" key="2">
    <source>
        <dbReference type="Proteomes" id="UP000202419"/>
    </source>
</evidence>
<dbReference type="KEGG" id="vg:5659465"/>
<sequence>MTWSAPKTFCDIIRHYIFQIFYFVIIGKRIRVQCFIYRISVSDNYMFLVNPSVDTKTIRNPLFLNLMNISYESVIF</sequence>